<gene>
    <name evidence="1" type="ORF">OG398_38210</name>
</gene>
<dbReference type="EMBL" id="CP108313">
    <property type="protein sequence ID" value="WTW73666.1"/>
    <property type="molecule type" value="Genomic_DNA"/>
</dbReference>
<sequence>MLLLPAGFHPWLGLPPLPATFGTVEVVERPHGRPGEQNLATIEYGIE</sequence>
<organism evidence="1">
    <name type="scientific">Streptomyces sp. NBC_00008</name>
    <dbReference type="NCBI Taxonomy" id="2903610"/>
    <lineage>
        <taxon>Bacteria</taxon>
        <taxon>Bacillati</taxon>
        <taxon>Actinomycetota</taxon>
        <taxon>Actinomycetes</taxon>
        <taxon>Kitasatosporales</taxon>
        <taxon>Streptomycetaceae</taxon>
        <taxon>Streptomyces</taxon>
    </lineage>
</organism>
<accession>A0AAU2W1H5</accession>
<proteinExistence type="predicted"/>
<name>A0AAU2W1H5_9ACTN</name>
<protein>
    <submittedName>
        <fullName evidence="1">Uncharacterized protein</fullName>
    </submittedName>
</protein>
<reference evidence="1" key="1">
    <citation type="submission" date="2022-10" db="EMBL/GenBank/DDBJ databases">
        <title>The complete genomes of actinobacterial strains from the NBC collection.</title>
        <authorList>
            <person name="Joergensen T.S."/>
            <person name="Alvarez Arevalo M."/>
            <person name="Sterndorff E.B."/>
            <person name="Faurdal D."/>
            <person name="Vuksanovic O."/>
            <person name="Mourched A.-S."/>
            <person name="Charusanti P."/>
            <person name="Shaw S."/>
            <person name="Blin K."/>
            <person name="Weber T."/>
        </authorList>
    </citation>
    <scope>NUCLEOTIDE SEQUENCE</scope>
    <source>
        <strain evidence="1">NBC_00008</strain>
    </source>
</reference>
<evidence type="ECO:0000313" key="1">
    <source>
        <dbReference type="EMBL" id="WTW73666.1"/>
    </source>
</evidence>
<dbReference type="AlphaFoldDB" id="A0AAU2W1H5"/>